<gene>
    <name evidence="2" type="ORF">Pmar_PMAR027396</name>
</gene>
<dbReference type="AlphaFoldDB" id="C5KSG4"/>
<accession>C5KSG4</accession>
<sequence length="395" mass="40589">MSSSEEPKCRIRGMSAASEDAAVAAAAAAVADEAFPEVSLSHPSSLPGPSVEETQPPPPPVASSQPSHIGTAAGPDLGVDPLFDSPQMMAEVRGTEKALAASAAPVSGEAEGPAPANLPAGLSFNLEATVNILISKIDRLLAIALAGQAARNSASSSHPDAVIPPTDEDLVTIPFAGPPSSSAATSVVAITAAADPLLVVPPSPTFSSSLSETLSPSARSRHPHRRPTASPRTPFTPTELSLMLKLAFAARVRNLRAYRCSDSETAKTIVTQFGSRFWAAIRDCPLGESLSGRSVPTLRNKFNADLRELVEGFPISFSDGVAQSPISGEPTGSVAAAGGDATAAGNVDDRSASSSNSDDGKSISFPQPVPVKRKRVLSESPVPPLSAATKKQRRE</sequence>
<keyword evidence="3" id="KW-1185">Reference proteome</keyword>
<feature type="region of interest" description="Disordered" evidence="1">
    <location>
        <begin position="209"/>
        <end position="236"/>
    </location>
</feature>
<dbReference type="EMBL" id="GG676038">
    <property type="protein sequence ID" value="EER12578.1"/>
    <property type="molecule type" value="Genomic_DNA"/>
</dbReference>
<proteinExistence type="predicted"/>
<dbReference type="InParanoid" id="C5KSG4"/>
<evidence type="ECO:0000313" key="3">
    <source>
        <dbReference type="Proteomes" id="UP000007800"/>
    </source>
</evidence>
<organism evidence="3">
    <name type="scientific">Perkinsus marinus (strain ATCC 50983 / TXsc)</name>
    <dbReference type="NCBI Taxonomy" id="423536"/>
    <lineage>
        <taxon>Eukaryota</taxon>
        <taxon>Sar</taxon>
        <taxon>Alveolata</taxon>
        <taxon>Perkinsozoa</taxon>
        <taxon>Perkinsea</taxon>
        <taxon>Perkinsida</taxon>
        <taxon>Perkinsidae</taxon>
        <taxon>Perkinsus</taxon>
    </lineage>
</organism>
<name>C5KSG4_PERM5</name>
<feature type="region of interest" description="Disordered" evidence="1">
    <location>
        <begin position="35"/>
        <end position="83"/>
    </location>
</feature>
<feature type="compositionally biased region" description="Low complexity" evidence="1">
    <location>
        <begin position="209"/>
        <end position="218"/>
    </location>
</feature>
<evidence type="ECO:0000313" key="2">
    <source>
        <dbReference type="EMBL" id="EER12578.1"/>
    </source>
</evidence>
<evidence type="ECO:0000256" key="1">
    <source>
        <dbReference type="SAM" id="MobiDB-lite"/>
    </source>
</evidence>
<dbReference type="RefSeq" id="XP_002780783.1">
    <property type="nucleotide sequence ID" value="XM_002780737.1"/>
</dbReference>
<feature type="compositionally biased region" description="Low complexity" evidence="1">
    <location>
        <begin position="335"/>
        <end position="345"/>
    </location>
</feature>
<reference evidence="2 3" key="1">
    <citation type="submission" date="2008-07" db="EMBL/GenBank/DDBJ databases">
        <authorList>
            <person name="El-Sayed N."/>
            <person name="Caler E."/>
            <person name="Inman J."/>
            <person name="Amedeo P."/>
            <person name="Hass B."/>
            <person name="Wortman J."/>
        </authorList>
    </citation>
    <scope>NUCLEOTIDE SEQUENCE [LARGE SCALE GENOMIC DNA]</scope>
    <source>
        <strain evidence="3">ATCC 50983 / TXsc</strain>
    </source>
</reference>
<dbReference type="Proteomes" id="UP000007800">
    <property type="component" value="Unassembled WGS sequence"/>
</dbReference>
<feature type="compositionally biased region" description="Low complexity" evidence="1">
    <location>
        <begin position="35"/>
        <end position="54"/>
    </location>
</feature>
<dbReference type="GeneID" id="9058282"/>
<feature type="region of interest" description="Disordered" evidence="1">
    <location>
        <begin position="324"/>
        <end position="395"/>
    </location>
</feature>
<protein>
    <submittedName>
        <fullName evidence="2">Uncharacterized protein</fullName>
    </submittedName>
</protein>